<feature type="zinc finger region" description="dksA C4-type" evidence="4">
    <location>
        <begin position="84"/>
        <end position="108"/>
    </location>
</feature>
<dbReference type="EMBL" id="FORX01000006">
    <property type="protein sequence ID" value="SFJ74470.1"/>
    <property type="molecule type" value="Genomic_DNA"/>
</dbReference>
<evidence type="ECO:0000259" key="5">
    <source>
        <dbReference type="Pfam" id="PF01258"/>
    </source>
</evidence>
<dbReference type="SUPFAM" id="SSF57716">
    <property type="entry name" value="Glucocorticoid receptor-like (DNA-binding domain)"/>
    <property type="match status" value="1"/>
</dbReference>
<name>A0A1I3TV10_9BACT</name>
<gene>
    <name evidence="6" type="ORF">SAMN04488082_106110</name>
</gene>
<dbReference type="InterPro" id="IPR000962">
    <property type="entry name" value="Znf_DskA_TraR"/>
</dbReference>
<evidence type="ECO:0000256" key="2">
    <source>
        <dbReference type="ARBA" id="ARBA00022771"/>
    </source>
</evidence>
<reference evidence="7" key="1">
    <citation type="submission" date="2016-10" db="EMBL/GenBank/DDBJ databases">
        <authorList>
            <person name="Varghese N."/>
            <person name="Submissions S."/>
        </authorList>
    </citation>
    <scope>NUCLEOTIDE SEQUENCE [LARGE SCALE GENOMIC DNA]</scope>
    <source>
        <strain evidence="7">DSM 5918</strain>
    </source>
</reference>
<evidence type="ECO:0000313" key="7">
    <source>
        <dbReference type="Proteomes" id="UP000198635"/>
    </source>
</evidence>
<evidence type="ECO:0000313" key="6">
    <source>
        <dbReference type="EMBL" id="SFJ74470.1"/>
    </source>
</evidence>
<protein>
    <submittedName>
        <fullName evidence="6">Transcriptional regulator, TraR/DksA family</fullName>
    </submittedName>
</protein>
<dbReference type="PANTHER" id="PTHR33823:SF2">
    <property type="entry name" value="RNA POLYMERASE-BINDING TRANSCRIPTION FACTOR DKSA"/>
    <property type="match status" value="1"/>
</dbReference>
<organism evidence="6 7">
    <name type="scientific">Desulfomicrobium apsheronum</name>
    <dbReference type="NCBI Taxonomy" id="52560"/>
    <lineage>
        <taxon>Bacteria</taxon>
        <taxon>Pseudomonadati</taxon>
        <taxon>Thermodesulfobacteriota</taxon>
        <taxon>Desulfovibrionia</taxon>
        <taxon>Desulfovibrionales</taxon>
        <taxon>Desulfomicrobiaceae</taxon>
        <taxon>Desulfomicrobium</taxon>
    </lineage>
</organism>
<dbReference type="RefSeq" id="WP_092373959.1">
    <property type="nucleotide sequence ID" value="NZ_FORX01000006.1"/>
</dbReference>
<accession>A0A1I3TV10</accession>
<evidence type="ECO:0000256" key="4">
    <source>
        <dbReference type="PROSITE-ProRule" id="PRU00510"/>
    </source>
</evidence>
<sequence length="110" mass="12492">MTPEQRREIKTRIEKRMQELRITIAQLEETSRPVSLDQPIGRLSRMDSMANQAISGQRLSDSKRTLMRLERALDRIDDDSFGICAECGEDIAPGRLLIMPEATLCVDCAE</sequence>
<keyword evidence="7" id="KW-1185">Reference proteome</keyword>
<dbReference type="PANTHER" id="PTHR33823">
    <property type="entry name" value="RNA POLYMERASE-BINDING TRANSCRIPTION FACTOR DKSA-RELATED"/>
    <property type="match status" value="1"/>
</dbReference>
<dbReference type="PROSITE" id="PS51128">
    <property type="entry name" value="ZF_DKSA_2"/>
    <property type="match status" value="1"/>
</dbReference>
<feature type="domain" description="Zinc finger DksA/TraR C4-type" evidence="5">
    <location>
        <begin position="80"/>
        <end position="110"/>
    </location>
</feature>
<dbReference type="AlphaFoldDB" id="A0A1I3TV10"/>
<keyword evidence="1" id="KW-0479">Metal-binding</keyword>
<dbReference type="Gene3D" id="1.20.120.910">
    <property type="entry name" value="DksA, coiled-coil domain"/>
    <property type="match status" value="1"/>
</dbReference>
<dbReference type="Proteomes" id="UP000198635">
    <property type="component" value="Unassembled WGS sequence"/>
</dbReference>
<dbReference type="OrthoDB" id="1121111at2"/>
<keyword evidence="2" id="KW-0863">Zinc-finger</keyword>
<dbReference type="GO" id="GO:0008270">
    <property type="term" value="F:zinc ion binding"/>
    <property type="evidence" value="ECO:0007669"/>
    <property type="project" value="UniProtKB-KW"/>
</dbReference>
<proteinExistence type="predicted"/>
<dbReference type="Pfam" id="PF01258">
    <property type="entry name" value="zf-dskA_traR"/>
    <property type="match status" value="1"/>
</dbReference>
<evidence type="ECO:0000256" key="1">
    <source>
        <dbReference type="ARBA" id="ARBA00022723"/>
    </source>
</evidence>
<keyword evidence="3" id="KW-0862">Zinc</keyword>
<dbReference type="STRING" id="52560.SAMN04488082_106110"/>
<evidence type="ECO:0000256" key="3">
    <source>
        <dbReference type="ARBA" id="ARBA00022833"/>
    </source>
</evidence>